<keyword evidence="10" id="KW-0812">Transmembrane</keyword>
<evidence type="ECO:0000256" key="3">
    <source>
        <dbReference type="ARBA" id="ARBA00022553"/>
    </source>
</evidence>
<feature type="transmembrane region" description="Helical" evidence="10">
    <location>
        <begin position="114"/>
        <end position="134"/>
    </location>
</feature>
<evidence type="ECO:0000256" key="5">
    <source>
        <dbReference type="ARBA" id="ARBA00022741"/>
    </source>
</evidence>
<accession>A0A931ACM5</accession>
<dbReference type="GO" id="GO:0000155">
    <property type="term" value="F:phosphorelay sensor kinase activity"/>
    <property type="evidence" value="ECO:0007669"/>
    <property type="project" value="InterPro"/>
</dbReference>
<dbReference type="AlphaFoldDB" id="A0A931ACM5"/>
<dbReference type="GO" id="GO:0046983">
    <property type="term" value="F:protein dimerization activity"/>
    <property type="evidence" value="ECO:0007669"/>
    <property type="project" value="InterPro"/>
</dbReference>
<organism evidence="13 14">
    <name type="scientific">Nonomuraea cypriaca</name>
    <dbReference type="NCBI Taxonomy" id="1187855"/>
    <lineage>
        <taxon>Bacteria</taxon>
        <taxon>Bacillati</taxon>
        <taxon>Actinomycetota</taxon>
        <taxon>Actinomycetes</taxon>
        <taxon>Streptosporangiales</taxon>
        <taxon>Streptosporangiaceae</taxon>
        <taxon>Nonomuraea</taxon>
    </lineage>
</organism>
<dbReference type="InterPro" id="IPR003594">
    <property type="entry name" value="HATPase_dom"/>
</dbReference>
<name>A0A931ACM5_9ACTN</name>
<feature type="transmembrane region" description="Helical" evidence="10">
    <location>
        <begin position="39"/>
        <end position="56"/>
    </location>
</feature>
<dbReference type="Gene3D" id="3.30.565.10">
    <property type="entry name" value="Histidine kinase-like ATPase, C-terminal domain"/>
    <property type="match status" value="1"/>
</dbReference>
<dbReference type="Gene3D" id="1.20.5.1930">
    <property type="match status" value="1"/>
</dbReference>
<keyword evidence="7" id="KW-0067">ATP-binding</keyword>
<dbReference type="Pfam" id="PF02518">
    <property type="entry name" value="HATPase_c"/>
    <property type="match status" value="1"/>
</dbReference>
<protein>
    <recommendedName>
        <fullName evidence="2">histidine kinase</fullName>
        <ecNumber evidence="2">2.7.13.3</ecNumber>
    </recommendedName>
</protein>
<evidence type="ECO:0000256" key="10">
    <source>
        <dbReference type="SAM" id="Phobius"/>
    </source>
</evidence>
<dbReference type="SUPFAM" id="SSF55874">
    <property type="entry name" value="ATPase domain of HSP90 chaperone/DNA topoisomerase II/histidine kinase"/>
    <property type="match status" value="1"/>
</dbReference>
<keyword evidence="3" id="KW-0597">Phosphoprotein</keyword>
<keyword evidence="10" id="KW-1133">Transmembrane helix</keyword>
<dbReference type="EC" id="2.7.13.3" evidence="2"/>
<dbReference type="Pfam" id="PF07730">
    <property type="entry name" value="HisKA_3"/>
    <property type="match status" value="1"/>
</dbReference>
<dbReference type="InterPro" id="IPR011712">
    <property type="entry name" value="Sig_transdc_His_kin_sub3_dim/P"/>
</dbReference>
<dbReference type="PANTHER" id="PTHR24421:SF10">
    <property type="entry name" value="NITRATE_NITRITE SENSOR PROTEIN NARQ"/>
    <property type="match status" value="1"/>
</dbReference>
<dbReference type="RefSeq" id="WP_195895793.1">
    <property type="nucleotide sequence ID" value="NZ_JADOGI010000033.1"/>
</dbReference>
<evidence type="ECO:0000256" key="6">
    <source>
        <dbReference type="ARBA" id="ARBA00022777"/>
    </source>
</evidence>
<evidence type="ECO:0000256" key="8">
    <source>
        <dbReference type="ARBA" id="ARBA00023012"/>
    </source>
</evidence>
<evidence type="ECO:0000256" key="2">
    <source>
        <dbReference type="ARBA" id="ARBA00012438"/>
    </source>
</evidence>
<evidence type="ECO:0000259" key="11">
    <source>
        <dbReference type="Pfam" id="PF02518"/>
    </source>
</evidence>
<feature type="transmembrane region" description="Helical" evidence="10">
    <location>
        <begin position="140"/>
        <end position="157"/>
    </location>
</feature>
<evidence type="ECO:0000256" key="9">
    <source>
        <dbReference type="SAM" id="MobiDB-lite"/>
    </source>
</evidence>
<dbReference type="GO" id="GO:0016020">
    <property type="term" value="C:membrane"/>
    <property type="evidence" value="ECO:0007669"/>
    <property type="project" value="InterPro"/>
</dbReference>
<feature type="transmembrane region" description="Helical" evidence="10">
    <location>
        <begin position="63"/>
        <end position="83"/>
    </location>
</feature>
<feature type="domain" description="Histidine kinase/HSP90-like ATPase" evidence="11">
    <location>
        <begin position="279"/>
        <end position="364"/>
    </location>
</feature>
<dbReference type="PANTHER" id="PTHR24421">
    <property type="entry name" value="NITRATE/NITRITE SENSOR PROTEIN NARX-RELATED"/>
    <property type="match status" value="1"/>
</dbReference>
<evidence type="ECO:0000256" key="1">
    <source>
        <dbReference type="ARBA" id="ARBA00000085"/>
    </source>
</evidence>
<comment type="caution">
    <text evidence="13">The sequence shown here is derived from an EMBL/GenBank/DDBJ whole genome shotgun (WGS) entry which is preliminary data.</text>
</comment>
<dbReference type="CDD" id="cd16917">
    <property type="entry name" value="HATPase_UhpB-NarQ-NarX-like"/>
    <property type="match status" value="1"/>
</dbReference>
<dbReference type="EMBL" id="JADOGI010000033">
    <property type="protein sequence ID" value="MBF8186827.1"/>
    <property type="molecule type" value="Genomic_DNA"/>
</dbReference>
<keyword evidence="4" id="KW-0808">Transferase</keyword>
<evidence type="ECO:0000256" key="4">
    <source>
        <dbReference type="ARBA" id="ARBA00022679"/>
    </source>
</evidence>
<dbReference type="GO" id="GO:0005524">
    <property type="term" value="F:ATP binding"/>
    <property type="evidence" value="ECO:0007669"/>
    <property type="project" value="UniProtKB-KW"/>
</dbReference>
<keyword evidence="5" id="KW-0547">Nucleotide-binding</keyword>
<keyword evidence="10" id="KW-0472">Membrane</keyword>
<evidence type="ECO:0000313" key="13">
    <source>
        <dbReference type="EMBL" id="MBF8186827.1"/>
    </source>
</evidence>
<keyword evidence="14" id="KW-1185">Reference proteome</keyword>
<evidence type="ECO:0000256" key="7">
    <source>
        <dbReference type="ARBA" id="ARBA00022840"/>
    </source>
</evidence>
<gene>
    <name evidence="13" type="ORF">ITP53_13955</name>
</gene>
<evidence type="ECO:0000313" key="14">
    <source>
        <dbReference type="Proteomes" id="UP000605361"/>
    </source>
</evidence>
<dbReference type="InterPro" id="IPR036890">
    <property type="entry name" value="HATPase_C_sf"/>
</dbReference>
<proteinExistence type="predicted"/>
<feature type="compositionally biased region" description="Pro residues" evidence="9">
    <location>
        <begin position="364"/>
        <end position="380"/>
    </location>
</feature>
<comment type="catalytic activity">
    <reaction evidence="1">
        <text>ATP + protein L-histidine = ADP + protein N-phospho-L-histidine.</text>
        <dbReference type="EC" id="2.7.13.3"/>
    </reaction>
</comment>
<feature type="domain" description="Signal transduction histidine kinase subgroup 3 dimerisation and phosphoacceptor" evidence="12">
    <location>
        <begin position="171"/>
        <end position="235"/>
    </location>
</feature>
<keyword evidence="6 13" id="KW-0418">Kinase</keyword>
<keyword evidence="8" id="KW-0902">Two-component regulatory system</keyword>
<sequence>MHGRERWARVAADAGLGVVFAVVLAFWAARIAASWGGGYWWFDCAAGAVVCGIALVRRRGPLPAAVAGLAVAAVAIGVARFAGLPAEPGPAMASALSVLTGSAVRVLPVLPACAVAGGGLAVAAGSLVFAGPAVAYLNGAGWLAALACGLCPRLLVARRRAVAERVRRHQRLDLARDLHDVVAHHITSVVLQAQAARLIARKDPEQAADSLAGIEAAGAEALAATRHVVGLLRTAGQDAADPLGPERLSDLVERFPGPPVRLRLPDGELRWRPDVAGMVYRVVQESLTNVSRHAGDARSVTVTITQDRDAVAVEVVDDAPPARHPRRGGYGLLGMRERVEALGGTLHAGPRPGTGWSVHATLPTPGPIPGPATGPIPGPATGPTSEPTTGLALGSTQAPEPKPAAR</sequence>
<feature type="transmembrane region" description="Helical" evidence="10">
    <location>
        <begin position="12"/>
        <end position="33"/>
    </location>
</feature>
<dbReference type="InterPro" id="IPR050482">
    <property type="entry name" value="Sensor_HK_TwoCompSys"/>
</dbReference>
<reference evidence="13" key="1">
    <citation type="submission" date="2020-11" db="EMBL/GenBank/DDBJ databases">
        <title>Whole-genome analyses of Nonomuraea sp. K274.</title>
        <authorList>
            <person name="Veyisoglu A."/>
        </authorList>
    </citation>
    <scope>NUCLEOTIDE SEQUENCE</scope>
    <source>
        <strain evidence="13">K274</strain>
    </source>
</reference>
<feature type="region of interest" description="Disordered" evidence="9">
    <location>
        <begin position="360"/>
        <end position="406"/>
    </location>
</feature>
<evidence type="ECO:0000259" key="12">
    <source>
        <dbReference type="Pfam" id="PF07730"/>
    </source>
</evidence>
<dbReference type="Proteomes" id="UP000605361">
    <property type="component" value="Unassembled WGS sequence"/>
</dbReference>